<dbReference type="GO" id="GO:0003676">
    <property type="term" value="F:nucleic acid binding"/>
    <property type="evidence" value="ECO:0007669"/>
    <property type="project" value="InterPro"/>
</dbReference>
<dbReference type="InterPro" id="IPR044925">
    <property type="entry name" value="His-Me_finger_sf"/>
</dbReference>
<dbReference type="InterPro" id="IPR001212">
    <property type="entry name" value="Somatomedin_B_dom"/>
</dbReference>
<evidence type="ECO:0000256" key="6">
    <source>
        <dbReference type="ARBA" id="ARBA00023180"/>
    </source>
</evidence>
<evidence type="ECO:0000256" key="3">
    <source>
        <dbReference type="ARBA" id="ARBA00022723"/>
    </source>
</evidence>
<dbReference type="SMART" id="SM00201">
    <property type="entry name" value="SO"/>
    <property type="match status" value="2"/>
</dbReference>
<feature type="domain" description="SMB" evidence="8">
    <location>
        <begin position="211"/>
        <end position="255"/>
    </location>
</feature>
<dbReference type="CDD" id="cd00091">
    <property type="entry name" value="NUC"/>
    <property type="match status" value="1"/>
</dbReference>
<feature type="domain" description="SMB" evidence="8">
    <location>
        <begin position="170"/>
        <end position="210"/>
    </location>
</feature>
<dbReference type="InterPro" id="IPR044929">
    <property type="entry name" value="DNA/RNA_non-sp_Endonuclease_sf"/>
</dbReference>
<dbReference type="FunFam" id="4.10.410.20:FF:000003">
    <property type="entry name" value="Ectonucleotide pyrophosphatase/phosphodiesterase family member 1"/>
    <property type="match status" value="1"/>
</dbReference>
<dbReference type="Gene3D" id="3.40.570.10">
    <property type="entry name" value="Extracellular Endonuclease, subunit A"/>
    <property type="match status" value="1"/>
</dbReference>
<feature type="non-terminal residue" evidence="9">
    <location>
        <position position="966"/>
    </location>
</feature>
<dbReference type="Gene3D" id="3.40.720.10">
    <property type="entry name" value="Alkaline Phosphatase, subunit A"/>
    <property type="match status" value="1"/>
</dbReference>
<evidence type="ECO:0000256" key="2">
    <source>
        <dbReference type="ARBA" id="ARBA00022525"/>
    </source>
</evidence>
<dbReference type="Proteomes" id="UP000228934">
    <property type="component" value="Unassembled WGS sequence"/>
</dbReference>
<reference evidence="10" key="1">
    <citation type="journal article" date="2017" name="Nat. Commun.">
        <title>The North American bullfrog draft genome provides insight into hormonal regulation of long noncoding RNA.</title>
        <authorList>
            <person name="Hammond S.A."/>
            <person name="Warren R.L."/>
            <person name="Vandervalk B.P."/>
            <person name="Kucuk E."/>
            <person name="Khan H."/>
            <person name="Gibb E.A."/>
            <person name="Pandoh P."/>
            <person name="Kirk H."/>
            <person name="Zhao Y."/>
            <person name="Jones M."/>
            <person name="Mungall A.J."/>
            <person name="Coope R."/>
            <person name="Pleasance S."/>
            <person name="Moore R.A."/>
            <person name="Holt R.A."/>
            <person name="Round J.M."/>
            <person name="Ohora S."/>
            <person name="Walle B.V."/>
            <person name="Veldhoen N."/>
            <person name="Helbing C.C."/>
            <person name="Birol I."/>
        </authorList>
    </citation>
    <scope>NUCLEOTIDE SEQUENCE [LARGE SCALE GENOMIC DNA]</scope>
</reference>
<organism evidence="9 10">
    <name type="scientific">Aquarana catesbeiana</name>
    <name type="common">American bullfrog</name>
    <name type="synonym">Rana catesbeiana</name>
    <dbReference type="NCBI Taxonomy" id="8400"/>
    <lineage>
        <taxon>Eukaryota</taxon>
        <taxon>Metazoa</taxon>
        <taxon>Chordata</taxon>
        <taxon>Craniata</taxon>
        <taxon>Vertebrata</taxon>
        <taxon>Euteleostomi</taxon>
        <taxon>Amphibia</taxon>
        <taxon>Batrachia</taxon>
        <taxon>Anura</taxon>
        <taxon>Neobatrachia</taxon>
        <taxon>Ranoidea</taxon>
        <taxon>Ranidae</taxon>
        <taxon>Aquarana</taxon>
    </lineage>
</organism>
<protein>
    <recommendedName>
        <fullName evidence="8">SMB domain-containing protein</fullName>
    </recommendedName>
</protein>
<dbReference type="GO" id="GO:0009986">
    <property type="term" value="C:cell surface"/>
    <property type="evidence" value="ECO:0007669"/>
    <property type="project" value="TreeGrafter"/>
</dbReference>
<dbReference type="Pfam" id="PF01033">
    <property type="entry name" value="Somatomedin_B"/>
    <property type="match status" value="2"/>
</dbReference>
<feature type="region of interest" description="Disordered" evidence="7">
    <location>
        <begin position="86"/>
        <end position="137"/>
    </location>
</feature>
<dbReference type="GO" id="GO:0004551">
    <property type="term" value="F:dinucleotide phosphatase activity"/>
    <property type="evidence" value="ECO:0007669"/>
    <property type="project" value="TreeGrafter"/>
</dbReference>
<keyword evidence="5" id="KW-1015">Disulfide bond</keyword>
<evidence type="ECO:0000313" key="10">
    <source>
        <dbReference type="Proteomes" id="UP000228934"/>
    </source>
</evidence>
<evidence type="ECO:0000256" key="5">
    <source>
        <dbReference type="ARBA" id="ARBA00023157"/>
    </source>
</evidence>
<dbReference type="GO" id="GO:0009143">
    <property type="term" value="P:nucleoside triphosphate catabolic process"/>
    <property type="evidence" value="ECO:0007669"/>
    <property type="project" value="TreeGrafter"/>
</dbReference>
<evidence type="ECO:0000256" key="4">
    <source>
        <dbReference type="ARBA" id="ARBA00022801"/>
    </source>
</evidence>
<dbReference type="GO" id="GO:0046034">
    <property type="term" value="P:ATP metabolic process"/>
    <property type="evidence" value="ECO:0007669"/>
    <property type="project" value="TreeGrafter"/>
</dbReference>
<dbReference type="GO" id="GO:0004528">
    <property type="term" value="F:phosphodiesterase I activity"/>
    <property type="evidence" value="ECO:0007669"/>
    <property type="project" value="TreeGrafter"/>
</dbReference>
<gene>
    <name evidence="9" type="ORF">AB205_0190920</name>
</gene>
<keyword evidence="6" id="KW-0325">Glycoprotein</keyword>
<dbReference type="SUPFAM" id="SSF54060">
    <property type="entry name" value="His-Me finger endonucleases"/>
    <property type="match status" value="1"/>
</dbReference>
<dbReference type="GO" id="GO:0005576">
    <property type="term" value="C:extracellular region"/>
    <property type="evidence" value="ECO:0007669"/>
    <property type="project" value="UniProtKB-SubCell"/>
</dbReference>
<dbReference type="PROSITE" id="PS00524">
    <property type="entry name" value="SMB_1"/>
    <property type="match status" value="2"/>
</dbReference>
<dbReference type="CDD" id="cd16018">
    <property type="entry name" value="Enpp"/>
    <property type="match status" value="1"/>
</dbReference>
<accession>A0A2G9S9G9</accession>
<dbReference type="SUPFAM" id="SSF53649">
    <property type="entry name" value="Alkaline phosphatase-like"/>
    <property type="match status" value="1"/>
</dbReference>
<dbReference type="EMBL" id="KV925923">
    <property type="protein sequence ID" value="PIO36776.1"/>
    <property type="molecule type" value="Genomic_DNA"/>
</dbReference>
<dbReference type="InterPro" id="IPR036024">
    <property type="entry name" value="Somatomedin_B-like_dom_sf"/>
</dbReference>
<proteinExistence type="predicted"/>
<dbReference type="InterPro" id="IPR001604">
    <property type="entry name" value="Endo_G_ENPP1-like_dom"/>
</dbReference>
<dbReference type="PANTHER" id="PTHR10151">
    <property type="entry name" value="ECTONUCLEOTIDE PYROPHOSPHATASE/PHOSPHODIESTERASE"/>
    <property type="match status" value="1"/>
</dbReference>
<dbReference type="InterPro" id="IPR017850">
    <property type="entry name" value="Alkaline_phosphatase_core_sf"/>
</dbReference>
<dbReference type="PANTHER" id="PTHR10151:SF77">
    <property type="entry name" value="ECTONUCLEOTIDE PYROPHOSPHATASE_PHOSPHODIESTERASE FAMILY MEMBER 1"/>
    <property type="match status" value="1"/>
</dbReference>
<dbReference type="GO" id="GO:0030500">
    <property type="term" value="P:regulation of bone mineralization"/>
    <property type="evidence" value="ECO:0007669"/>
    <property type="project" value="TreeGrafter"/>
</dbReference>
<dbReference type="GO" id="GO:0046872">
    <property type="term" value="F:metal ion binding"/>
    <property type="evidence" value="ECO:0007669"/>
    <property type="project" value="UniProtKB-KW"/>
</dbReference>
<dbReference type="PROSITE" id="PS50958">
    <property type="entry name" value="SMB_2"/>
    <property type="match status" value="2"/>
</dbReference>
<dbReference type="InterPro" id="IPR020821">
    <property type="entry name" value="ENPP1-3/EXOG-like_nuc-like"/>
</dbReference>
<keyword evidence="3" id="KW-0479">Metal-binding</keyword>
<dbReference type="FunFam" id="4.10.410.20:FF:000001">
    <property type="entry name" value="Ectonucleotide pyrophosphatase/phosphodiesterase family member 2"/>
    <property type="match status" value="1"/>
</dbReference>
<feature type="compositionally biased region" description="Basic and acidic residues" evidence="7">
    <location>
        <begin position="125"/>
        <end position="136"/>
    </location>
</feature>
<comment type="subcellular location">
    <subcellularLocation>
        <location evidence="1">Secreted</location>
    </subcellularLocation>
</comment>
<keyword evidence="10" id="KW-1185">Reference proteome</keyword>
<keyword evidence="2" id="KW-0964">Secreted</keyword>
<dbReference type="OrthoDB" id="415411at2759"/>
<dbReference type="GO" id="GO:0030505">
    <property type="term" value="P:inorganic diphosphate transport"/>
    <property type="evidence" value="ECO:0007669"/>
    <property type="project" value="TreeGrafter"/>
</dbReference>
<dbReference type="SMART" id="SM00477">
    <property type="entry name" value="NUC"/>
    <property type="match status" value="1"/>
</dbReference>
<dbReference type="Pfam" id="PF01663">
    <property type="entry name" value="Phosphodiest"/>
    <property type="match status" value="2"/>
</dbReference>
<dbReference type="AlphaFoldDB" id="A0A2G9S9G9"/>
<dbReference type="InterPro" id="IPR002591">
    <property type="entry name" value="Phosphodiest/P_Trfase"/>
</dbReference>
<evidence type="ECO:0000313" key="9">
    <source>
        <dbReference type="EMBL" id="PIO36776.1"/>
    </source>
</evidence>
<sequence>MLTYVSVHIWAFARIKSKRRFWETKCFKCKNEQRADRMNMDRRTIPHRGELRSDRAVPAQCAGTALSSAGSAGINGAIPAEQAEVHGADDHGSVTSGTRECAPTGSPMESGSPWGHLMKRRSHERRWGTPKKEDRGYSVQNPCTEQVICVVILTAILGCIFGLKPSCSREVNSCKNRCFERKFGSCRCDTACVELGNCCLDYEDVCIQPARIWTCDKLRCGEKRLPGSLCSCSDDCKDTNDCCVNYDSVCRGNKSWFEEKCDDMQTPICPAGFSQPPVILFSLDGFRAEYFHTWKGLLPVISQLKKCGTYTRALRPVYPSKTFPNHYSIVTGLYPESHGIVDNKMYDPHRNASFTLKSSEKFHSSWYQGEPVWLTAMNQGLKTATYFWPGSDVKINGTFPNIYKKYNGSIPFENRVMSVLKWLSLPENERPHFYTLYLEEPDRSGHNHSPMSSAVIKALMDVDRIVGMLMDGLKQMQLDKCVNLLLLSDHGMEESRCENIAYLGSYLNTSEDYICRNKNQHFKPFLKQDLPKRLHFAKNDRIETLNFYCDPKWQVAKSKNEVSKFCNGGFHGSDNLFKNMQALFIAYGPKFKYNTEVQPFENIEIYNLMCDLLGIEPAANNGSRGSLNHLLKNPVYEPSLPKELSEPFQCSINHSALGNTFGCSCNLPSLAEAGFKAHLSLTPEQESDTKRLNLPFGRPVVLQNSNYCILYQDKYVSGYSYNIKMPLWSSYTIGKNEFMSASLEKNSLCLFMDSRVPPGQSQRCQYYHDHPSLKFGFFFPASLRKTSESTSYSGLTTSNIGPMYPAFKVIWDYFHNVILLKYASEKNGVNVISGPIFDYDFDGQYDGFEQIQQRSNDTDAYIPTHYYIILTSCKNSSESLLLCTGPLDMISYVVPHRTENSESCAVSCFLSLSEIEAIHNQNIKECFGLIRAKFPTDSFVSENGWLPKFQHCFFFGIFLSVFLSLL</sequence>
<dbReference type="GO" id="GO:0045599">
    <property type="term" value="P:negative regulation of fat cell differentiation"/>
    <property type="evidence" value="ECO:0007669"/>
    <property type="project" value="TreeGrafter"/>
</dbReference>
<dbReference type="Gene3D" id="4.10.410.20">
    <property type="match status" value="2"/>
</dbReference>
<keyword evidence="4" id="KW-0378">Hydrolase</keyword>
<dbReference type="FunFam" id="3.40.720.10:FF:000145">
    <property type="entry name" value="Uncharacterized protein"/>
    <property type="match status" value="1"/>
</dbReference>
<evidence type="ECO:0000259" key="8">
    <source>
        <dbReference type="PROSITE" id="PS50958"/>
    </source>
</evidence>
<dbReference type="SMART" id="SM00892">
    <property type="entry name" value="Endonuclease_NS"/>
    <property type="match status" value="1"/>
</dbReference>
<dbReference type="SUPFAM" id="SSF90188">
    <property type="entry name" value="Somatomedin B domain"/>
    <property type="match status" value="2"/>
</dbReference>
<evidence type="ECO:0000256" key="7">
    <source>
        <dbReference type="SAM" id="MobiDB-lite"/>
    </source>
</evidence>
<name>A0A2G9S9G9_AQUCT</name>
<evidence type="ECO:0000256" key="1">
    <source>
        <dbReference type="ARBA" id="ARBA00004613"/>
    </source>
</evidence>